<dbReference type="CDD" id="cd19958">
    <property type="entry name" value="pyocin_knob"/>
    <property type="match status" value="1"/>
</dbReference>
<organism evidence="1 2">
    <name type="scientific">Streptococcus phage 7201</name>
    <dbReference type="NCBI Taxonomy" id="2905727"/>
    <lineage>
        <taxon>Viruses</taxon>
        <taxon>Duplodnaviria</taxon>
        <taxon>Heunggongvirae</taxon>
        <taxon>Uroviricota</taxon>
        <taxon>Caudoviricetes</taxon>
        <taxon>Aliceevansviridae</taxon>
        <taxon>Moineauvirus</taxon>
        <taxon>Moineauvirus mv7201</taxon>
    </lineage>
</organism>
<accession>Q9MCJ5</accession>
<dbReference type="OrthoDB" id="2121at10239"/>
<dbReference type="RefSeq" id="NP_038340.1">
    <property type="nucleotide sequence ID" value="NC_002185.1"/>
</dbReference>
<dbReference type="KEGG" id="vg:1262626"/>
<sequence>MVEFWSNNDRGYRIRLWVDQVGQDIQNNTSQVRLRLSLLNTTTTFAQYSCSAFVEFNGQRLNWSGSPSVLGWNQTIQLIDQTITVRHADDGSGVFGVHAHFNGSGGWSPGNLDIGNQQITLTTIPRGSSVRVSDGFIGNQVDISIDRKIGGATHTLRYAWENKQGKIADNVGTSYKWTIPEDFANDIPNSTSGRGTIYVDTYINGNFIQTQSTTLTASVITNNLKPSFTGFTLTDTNPTSQRIVPGQTHFVSIMSLVKVVFNGAQAKSGATIVGYYAEIVGANNSISSNGGVLREVSVNQDTEMTLRGRVQDSRGIWSDWVETKLTFLFYFSPALRFEVKRSDKKLDILTIKRFAKIAPLSVNGIQRNVMKLTFSTAKVGWDNFVVDNGQAGGVWSSISEFNASDAKLGNSYPADTSYVVIGKLEDEFTSTSFQATVPTDEVIMTYDRQGVGIGKYRERGALDVNGDIYANNSPIQQYQLTNNNGSPKMTNNANTIEDPGQYYLFSAAPGNPSGQWGHLFHHSSYGKGSMYKEAIQIFWSNDGRLFSRHHRWSRIIDDWEPWKEFARNDNTNLINTGWQPAGVDGSFYKRVGDVLTIKFNFTGTGGDFLLASVPPEIFKAPQSYMFVVTGWSVWANKQYNVQVNEGGNNFTMLQSGNGIKFLGQLTVML</sequence>
<keyword evidence="2" id="KW-1185">Reference proteome</keyword>
<gene>
    <name evidence="1" type="primary">orf39</name>
</gene>
<dbReference type="EMBL" id="AF145054">
    <property type="protein sequence ID" value="AAF43531.1"/>
    <property type="molecule type" value="Genomic_DNA"/>
</dbReference>
<reference evidence="1 2" key="1">
    <citation type="journal article" date="1997" name="Appl. Environ. Microbiol.">
        <title>Two groups of bacteriophages infecting Streptococcus thermophilus can be distinguished on the basis of mode of packaging and genetic determinants for major structural proteins.</title>
        <authorList>
            <person name="Le Marrec C."/>
            <person name="van Sinderen D."/>
            <person name="Walsh L."/>
            <person name="Stanley E."/>
            <person name="Vlegels E."/>
            <person name="Moineau S."/>
            <person name="Heinze P."/>
            <person name="Fitzgerald G."/>
            <person name="Fayard B."/>
        </authorList>
    </citation>
    <scope>NUCLEOTIDE SEQUENCE [LARGE SCALE GENOMIC DNA]</scope>
</reference>
<evidence type="ECO:0000313" key="1">
    <source>
        <dbReference type="EMBL" id="AAF43531.1"/>
    </source>
</evidence>
<proteinExistence type="predicted"/>
<evidence type="ECO:0000313" key="2">
    <source>
        <dbReference type="Proteomes" id="UP000002575"/>
    </source>
</evidence>
<dbReference type="InterPro" id="IPR008577">
    <property type="entry name" value="DUF859"/>
</dbReference>
<dbReference type="Proteomes" id="UP000002575">
    <property type="component" value="Segment"/>
</dbReference>
<protein>
    <submittedName>
        <fullName evidence="1">ORF39</fullName>
    </submittedName>
</protein>
<reference evidence="1 2" key="2">
    <citation type="journal article" date="2000" name="FEMS Microbiol. Lett.">
        <title>Identification of four loci isolated from two Streptococcus thermophilus phage genomes responsible for mediating bacteriophage resistance.</title>
        <authorList>
            <person name="Stanley E."/>
            <person name="Walsh L."/>
            <person name="van der Zwet A."/>
            <person name="Fitzgerald G.F."/>
            <person name="van Sinderen D."/>
        </authorList>
    </citation>
    <scope>NUCLEOTIDE SEQUENCE</scope>
</reference>
<name>Q9MCJ5_9CAUD</name>
<dbReference type="Pfam" id="PF05895">
    <property type="entry name" value="DUF859"/>
    <property type="match status" value="1"/>
</dbReference>